<dbReference type="GO" id="GO:0072546">
    <property type="term" value="C:EMC complex"/>
    <property type="evidence" value="ECO:0007669"/>
    <property type="project" value="TreeGrafter"/>
</dbReference>
<comment type="similarity">
    <text evidence="2">Belongs to the EMC7 family.</text>
</comment>
<dbReference type="AlphaFoldDB" id="A0A9J6BGZ0"/>
<keyword evidence="4 9" id="KW-0732">Signal</keyword>
<evidence type="ECO:0000313" key="11">
    <source>
        <dbReference type="EMBL" id="KAG5669153.1"/>
    </source>
</evidence>
<evidence type="ECO:0000256" key="9">
    <source>
        <dbReference type="SAM" id="SignalP"/>
    </source>
</evidence>
<feature type="signal peptide" evidence="9">
    <location>
        <begin position="1"/>
        <end position="20"/>
    </location>
</feature>
<protein>
    <recommendedName>
        <fullName evidence="10">ER membrane protein complex subunit 7 beta-sandwich domain-containing protein</fullName>
    </recommendedName>
</protein>
<comment type="subcellular location">
    <subcellularLocation>
        <location evidence="1">Membrane</location>
        <topology evidence="1">Single-pass membrane protein</topology>
    </subcellularLocation>
</comment>
<keyword evidence="6 8" id="KW-0472">Membrane</keyword>
<feature type="domain" description="ER membrane protein complex subunit 7 beta-sandwich" evidence="10">
    <location>
        <begin position="50"/>
        <end position="160"/>
    </location>
</feature>
<evidence type="ECO:0000256" key="7">
    <source>
        <dbReference type="SAM" id="MobiDB-lite"/>
    </source>
</evidence>
<dbReference type="PANTHER" id="PTHR13605:SF4">
    <property type="entry name" value="ER MEMBRANE PROTEIN COMPLEX SUBUNIT 7"/>
    <property type="match status" value="1"/>
</dbReference>
<dbReference type="Pfam" id="PF09430">
    <property type="entry name" value="EMC7_beta-sandw"/>
    <property type="match status" value="1"/>
</dbReference>
<organism evidence="11 12">
    <name type="scientific">Polypedilum vanderplanki</name>
    <name type="common">Sleeping chironomid midge</name>
    <dbReference type="NCBI Taxonomy" id="319348"/>
    <lineage>
        <taxon>Eukaryota</taxon>
        <taxon>Metazoa</taxon>
        <taxon>Ecdysozoa</taxon>
        <taxon>Arthropoda</taxon>
        <taxon>Hexapoda</taxon>
        <taxon>Insecta</taxon>
        <taxon>Pterygota</taxon>
        <taxon>Neoptera</taxon>
        <taxon>Endopterygota</taxon>
        <taxon>Diptera</taxon>
        <taxon>Nematocera</taxon>
        <taxon>Chironomoidea</taxon>
        <taxon>Chironomidae</taxon>
        <taxon>Chironominae</taxon>
        <taxon>Polypedilum</taxon>
        <taxon>Polypedilum</taxon>
    </lineage>
</organism>
<dbReference type="OrthoDB" id="27095at2759"/>
<evidence type="ECO:0000256" key="1">
    <source>
        <dbReference type="ARBA" id="ARBA00004167"/>
    </source>
</evidence>
<evidence type="ECO:0000256" key="6">
    <source>
        <dbReference type="ARBA" id="ARBA00023136"/>
    </source>
</evidence>
<feature type="chain" id="PRO_5039903862" description="ER membrane protein complex subunit 7 beta-sandwich domain-containing protein" evidence="9">
    <location>
        <begin position="21"/>
        <end position="235"/>
    </location>
</feature>
<evidence type="ECO:0000256" key="5">
    <source>
        <dbReference type="ARBA" id="ARBA00022989"/>
    </source>
</evidence>
<evidence type="ECO:0000259" key="10">
    <source>
        <dbReference type="Pfam" id="PF09430"/>
    </source>
</evidence>
<dbReference type="InterPro" id="IPR039163">
    <property type="entry name" value="EMC7"/>
</dbReference>
<keyword evidence="5 8" id="KW-1133">Transmembrane helix</keyword>
<dbReference type="Gene3D" id="2.60.40.1120">
    <property type="entry name" value="Carboxypeptidase-like, regulatory domain"/>
    <property type="match status" value="1"/>
</dbReference>
<evidence type="ECO:0000256" key="2">
    <source>
        <dbReference type="ARBA" id="ARBA00008880"/>
    </source>
</evidence>
<comment type="caution">
    <text evidence="11">The sequence shown here is derived from an EMBL/GenBank/DDBJ whole genome shotgun (WGS) entry which is preliminary data.</text>
</comment>
<proteinExistence type="inferred from homology"/>
<evidence type="ECO:0000256" key="8">
    <source>
        <dbReference type="SAM" id="Phobius"/>
    </source>
</evidence>
<sequence>MKINLISIICLISIFNGLLAQDTEIEENSTGLYQIEGKVYPPELSTDENYKNWVQDTEIVVNSGEFKGYLKSDGTFVINRVPSGSFVLEVLSPNYVYEPVRVEINSKGKFRARKVNYIQPSQVIQLPYPLKLKALTTFRFFQQREQWKITDFIFSPMVLMMILPLILLVLLPKIMNDPEAKKEMENLQLPRFGGGDMPDVSEMLSKFLGGGTQQQRPQQQQASDRSKNKRRNNNN</sequence>
<feature type="region of interest" description="Disordered" evidence="7">
    <location>
        <begin position="198"/>
        <end position="235"/>
    </location>
</feature>
<evidence type="ECO:0000313" key="12">
    <source>
        <dbReference type="Proteomes" id="UP001107558"/>
    </source>
</evidence>
<accession>A0A9J6BGZ0</accession>
<dbReference type="InterPro" id="IPR019008">
    <property type="entry name" value="Beta_sandwich_EMC7"/>
</dbReference>
<evidence type="ECO:0000256" key="4">
    <source>
        <dbReference type="ARBA" id="ARBA00022729"/>
    </source>
</evidence>
<name>A0A9J6BGZ0_POLVA</name>
<gene>
    <name evidence="11" type="ORF">PVAND_017048</name>
</gene>
<dbReference type="PANTHER" id="PTHR13605">
    <property type="entry name" value="ER MEMBRANE PROTEIN COMPLEX SUBUNIT 7"/>
    <property type="match status" value="1"/>
</dbReference>
<keyword evidence="12" id="KW-1185">Reference proteome</keyword>
<keyword evidence="3 8" id="KW-0812">Transmembrane</keyword>
<evidence type="ECO:0000256" key="3">
    <source>
        <dbReference type="ARBA" id="ARBA00022692"/>
    </source>
</evidence>
<feature type="transmembrane region" description="Helical" evidence="8">
    <location>
        <begin position="152"/>
        <end position="171"/>
    </location>
</feature>
<dbReference type="Proteomes" id="UP001107558">
    <property type="component" value="Chromosome 4"/>
</dbReference>
<dbReference type="EMBL" id="JADBJN010000004">
    <property type="protein sequence ID" value="KAG5669153.1"/>
    <property type="molecule type" value="Genomic_DNA"/>
</dbReference>
<reference evidence="11" key="1">
    <citation type="submission" date="2021-03" db="EMBL/GenBank/DDBJ databases">
        <title>Chromosome level genome of the anhydrobiotic midge Polypedilum vanderplanki.</title>
        <authorList>
            <person name="Yoshida Y."/>
            <person name="Kikawada T."/>
            <person name="Gusev O."/>
        </authorList>
    </citation>
    <scope>NUCLEOTIDE SEQUENCE</scope>
    <source>
        <strain evidence="11">NIAS01</strain>
        <tissue evidence="11">Whole body or cell culture</tissue>
    </source>
</reference>